<feature type="compositionally biased region" description="Polar residues" evidence="1">
    <location>
        <begin position="124"/>
        <end position="136"/>
    </location>
</feature>
<feature type="compositionally biased region" description="Basic and acidic residues" evidence="1">
    <location>
        <begin position="159"/>
        <end position="170"/>
    </location>
</feature>
<feature type="compositionally biased region" description="Polar residues" evidence="1">
    <location>
        <begin position="237"/>
        <end position="247"/>
    </location>
</feature>
<feature type="region of interest" description="Disordered" evidence="1">
    <location>
        <begin position="611"/>
        <end position="683"/>
    </location>
</feature>
<sequence>MSEADNTSTDPITDTEKSSVVTIPPESKSPLIVQEESNDKFKESIDSINDQTSIRQSGSSHRPLIRYTKEQLLALRDSPLVKKPDRLPSMTTWYGKQSNYNLGDGSNKTKDDANTLGIPKSPTLAVQKSPGSSAPTSPKPSGGLKITEDKSAAVPSRPTRTDGIRQRQGEENGSLLRPTGKDFEPRAPRGPTGGRGFVGREVLRQKSMADKSSSRDINEPRDTRDMRDTNGAHHSRMTGSLRTQDLSRGNRRENSGVGGKENLVKSGRARSVSRADSSISWRAENKYIVGSDEDSVNNNVSIEIKENGNKEKQLIGFEAEQPLKLQNVDQLFGPGGIDSLDSGSSDAFDKFLSQHKLAMAEEILPKGIGGDAAIDIPAIGGGRKNEYGVREQPTSRFAKFFNHSEDENINAERNVNEKSKGMSLVSQNHSSTNELLHSAPISLDTLFQSQINVPVASPRAIPNDGKRMLSEAEVLQSLGAKTAVPKNDYDERNPEDIMGFNKILAALAKGNSSEAQRQYTSSNAPIGVGSSIQPPSNEPLSHATGIPFNDPSIIIAQKHHTHTKSMQQQSKYEPIHRQLSVGNMPDINASDSAKKLNMLFGNNVPTSVYRQLSTKSDGGSRESSASSSPALKFNATKPIISNYPHSPNIPQSANLQDHHLPLYKSPPRPRSPILSQQQGLDPSHYHNVMSSYSNNLNVHQHTLAHPEFPPPLPLGRNIPVEQLFAAIPSRNPPPQIHPQYQQAPPQMPFGYQHQADRYQQQIPFSGHQIPQQFSVHPHHAMLPPSTETALFANMHGYAQFIPNLVNNAIAPNTGLPPNNNLQPRGMMTLEEIERRGGLGGR</sequence>
<dbReference type="AlphaFoldDB" id="A0A9N8V7H5"/>
<feature type="region of interest" description="Disordered" evidence="1">
    <location>
        <begin position="1"/>
        <end position="34"/>
    </location>
</feature>
<gene>
    <name evidence="2" type="ORF">AGERDE_LOCUS1379</name>
</gene>
<dbReference type="OrthoDB" id="2504266at2759"/>
<evidence type="ECO:0000313" key="2">
    <source>
        <dbReference type="EMBL" id="CAG8445471.1"/>
    </source>
</evidence>
<feature type="compositionally biased region" description="Polar residues" evidence="1">
    <location>
        <begin position="1"/>
        <end position="12"/>
    </location>
</feature>
<feature type="compositionally biased region" description="Polar residues" evidence="1">
    <location>
        <begin position="89"/>
        <end position="106"/>
    </location>
</feature>
<feature type="compositionally biased region" description="Polar residues" evidence="1">
    <location>
        <begin position="643"/>
        <end position="655"/>
    </location>
</feature>
<feature type="compositionally biased region" description="Basic and acidic residues" evidence="1">
    <location>
        <begin position="201"/>
        <end position="231"/>
    </location>
</feature>
<comment type="caution">
    <text evidence="2">The sequence shown here is derived from an EMBL/GenBank/DDBJ whole genome shotgun (WGS) entry which is preliminary data.</text>
</comment>
<feature type="region of interest" description="Disordered" evidence="1">
    <location>
        <begin position="44"/>
        <end position="63"/>
    </location>
</feature>
<dbReference type="Proteomes" id="UP000789831">
    <property type="component" value="Unassembled WGS sequence"/>
</dbReference>
<proteinExistence type="predicted"/>
<keyword evidence="3" id="KW-1185">Reference proteome</keyword>
<evidence type="ECO:0000313" key="3">
    <source>
        <dbReference type="Proteomes" id="UP000789831"/>
    </source>
</evidence>
<feature type="compositionally biased region" description="Polar residues" evidence="1">
    <location>
        <begin position="46"/>
        <end position="60"/>
    </location>
</feature>
<organism evidence="2 3">
    <name type="scientific">Ambispora gerdemannii</name>
    <dbReference type="NCBI Taxonomy" id="144530"/>
    <lineage>
        <taxon>Eukaryota</taxon>
        <taxon>Fungi</taxon>
        <taxon>Fungi incertae sedis</taxon>
        <taxon>Mucoromycota</taxon>
        <taxon>Glomeromycotina</taxon>
        <taxon>Glomeromycetes</taxon>
        <taxon>Archaeosporales</taxon>
        <taxon>Ambisporaceae</taxon>
        <taxon>Ambispora</taxon>
    </lineage>
</organism>
<accession>A0A9N8V7H5</accession>
<feature type="region of interest" description="Disordered" evidence="1">
    <location>
        <begin position="77"/>
        <end position="276"/>
    </location>
</feature>
<evidence type="ECO:0000256" key="1">
    <source>
        <dbReference type="SAM" id="MobiDB-lite"/>
    </source>
</evidence>
<protein>
    <submittedName>
        <fullName evidence="2">6485_t:CDS:1</fullName>
    </submittedName>
</protein>
<reference evidence="2" key="1">
    <citation type="submission" date="2021-06" db="EMBL/GenBank/DDBJ databases">
        <authorList>
            <person name="Kallberg Y."/>
            <person name="Tangrot J."/>
            <person name="Rosling A."/>
        </authorList>
    </citation>
    <scope>NUCLEOTIDE SEQUENCE</scope>
    <source>
        <strain evidence="2">MT106</strain>
    </source>
</reference>
<dbReference type="EMBL" id="CAJVPL010000093">
    <property type="protein sequence ID" value="CAG8445471.1"/>
    <property type="molecule type" value="Genomic_DNA"/>
</dbReference>
<name>A0A9N8V7H5_9GLOM</name>